<evidence type="ECO:0000313" key="5">
    <source>
        <dbReference type="Proteomes" id="UP000887229"/>
    </source>
</evidence>
<keyword evidence="2" id="KW-0472">Membrane</keyword>
<dbReference type="OrthoDB" id="27214at2759"/>
<protein>
    <recommendedName>
        <fullName evidence="3">CPAF-like PDZ domain-containing protein</fullName>
    </recommendedName>
</protein>
<feature type="transmembrane region" description="Helical" evidence="2">
    <location>
        <begin position="734"/>
        <end position="753"/>
    </location>
</feature>
<evidence type="ECO:0000256" key="1">
    <source>
        <dbReference type="SAM" id="MobiDB-lite"/>
    </source>
</evidence>
<evidence type="ECO:0000259" key="3">
    <source>
        <dbReference type="Pfam" id="PF23658"/>
    </source>
</evidence>
<dbReference type="Gene3D" id="3.90.226.10">
    <property type="entry name" value="2-enoyl-CoA Hydratase, Chain A, domain 1"/>
    <property type="match status" value="1"/>
</dbReference>
<dbReference type="EMBL" id="MU251244">
    <property type="protein sequence ID" value="KAG9258152.1"/>
    <property type="molecule type" value="Genomic_DNA"/>
</dbReference>
<feature type="region of interest" description="Disordered" evidence="1">
    <location>
        <begin position="652"/>
        <end position="726"/>
    </location>
</feature>
<dbReference type="InterPro" id="IPR056186">
    <property type="entry name" value="PDZ_CPAF-rel"/>
</dbReference>
<dbReference type="RefSeq" id="XP_046122076.1">
    <property type="nucleotide sequence ID" value="XM_046261924.1"/>
</dbReference>
<feature type="domain" description="CPAF-like PDZ" evidence="3">
    <location>
        <begin position="125"/>
        <end position="240"/>
    </location>
</feature>
<organism evidence="4 5">
    <name type="scientific">Emericellopsis atlantica</name>
    <dbReference type="NCBI Taxonomy" id="2614577"/>
    <lineage>
        <taxon>Eukaryota</taxon>
        <taxon>Fungi</taxon>
        <taxon>Dikarya</taxon>
        <taxon>Ascomycota</taxon>
        <taxon>Pezizomycotina</taxon>
        <taxon>Sordariomycetes</taxon>
        <taxon>Hypocreomycetidae</taxon>
        <taxon>Hypocreales</taxon>
        <taxon>Bionectriaceae</taxon>
        <taxon>Emericellopsis</taxon>
    </lineage>
</organism>
<accession>A0A9P7ZUT3</accession>
<feature type="compositionally biased region" description="Basic and acidic residues" evidence="1">
    <location>
        <begin position="690"/>
        <end position="699"/>
    </location>
</feature>
<proteinExistence type="predicted"/>
<dbReference type="Pfam" id="PF23658">
    <property type="entry name" value="PDZ_CPAF_rel"/>
    <property type="match status" value="1"/>
</dbReference>
<dbReference type="Proteomes" id="UP000887229">
    <property type="component" value="Unassembled WGS sequence"/>
</dbReference>
<dbReference type="InterPro" id="IPR029045">
    <property type="entry name" value="ClpP/crotonase-like_dom_sf"/>
</dbReference>
<dbReference type="InterPro" id="IPR052766">
    <property type="entry name" value="S41A_metabolite_peptidase"/>
</dbReference>
<dbReference type="PANTHER" id="PTHR37049:SF4">
    <property type="entry name" value="RHODANESE DOMAIN-CONTAINING PROTEIN"/>
    <property type="match status" value="1"/>
</dbReference>
<evidence type="ECO:0000313" key="4">
    <source>
        <dbReference type="EMBL" id="KAG9258152.1"/>
    </source>
</evidence>
<name>A0A9P7ZUT3_9HYPO</name>
<feature type="compositionally biased region" description="Polar residues" evidence="1">
    <location>
        <begin position="700"/>
        <end position="718"/>
    </location>
</feature>
<keyword evidence="2" id="KW-0812">Transmembrane</keyword>
<dbReference type="PANTHER" id="PTHR37049">
    <property type="entry name" value="PEPTIDASE S41 FAMILY PROTEIN"/>
    <property type="match status" value="1"/>
</dbReference>
<dbReference type="GeneID" id="70292827"/>
<dbReference type="AlphaFoldDB" id="A0A9P7ZUT3"/>
<sequence>MFDTSPSKGRYLFPIANATECLRQLKYDKQRGRAFLQELPKYLQFHSTLDLLRDTPESPRETSDWHNRPSVDILGELESMQDEDFTDQWQFDRRVYSVIRHARDSHLELSLCSMDIFRFHVMSNGLVSVSDNGTSLPEVYFVDDIEALEEGQTQISPIARINGEDVRIFLERLDSPVPVRQDPDAHYNSLFFSFASEAASWPLKGQLVHLGRFEFGAESLHFEFHNGSTTALPIVASVISPGQFLVDGLDSQTLYRNKCLPDDPSPIPDPPQEPEVDRIEQEALSPIDGHPEPSFLDNNDQPISYNLDHDTVILHIPVFSHIFIDPSYRTADAMADYVNIISLALDEGRTKLIIDITGNTGGDAMRAYYLFKLLFPDKVPYTACRVRRSKALDMITYAGQLGNKSEFDHASLLQYLNYPHLATPDLEEGFADIGAFLGGENAPFSSPYSPFSYSSPAYNGPHRDKVLQLQEIIGRLHGVTPFDPANILIVGDGNCDSACAKFVDLMVNVAGVKSLVFGGAPHREPMQIIGGTRGGKLMKFPWIELDVSISLSLLGAARGPSDVQESRDNLPVPLDRLPLKLGNGVSCINLENVYHRVDEEVPLQFKYQPADCRLFFTAENILDPATRWTAAKNARWGDGSCVAGTPNFTLPQPSTTLLSNRHHPSTRSKDTRPAAAGLQSRRAGIRRGTNRTDYEHMPNDTRTVLDSVQGHPQRTDSGQGPEVRKNGPGVVSTWVWVVLAVTGAFLLVTMSAMRIAKVLNGGDAW</sequence>
<dbReference type="SUPFAM" id="SSF52096">
    <property type="entry name" value="ClpP/crotonase"/>
    <property type="match status" value="1"/>
</dbReference>
<keyword evidence="5" id="KW-1185">Reference proteome</keyword>
<evidence type="ECO:0000256" key="2">
    <source>
        <dbReference type="SAM" id="Phobius"/>
    </source>
</evidence>
<keyword evidence="2" id="KW-1133">Transmembrane helix</keyword>
<gene>
    <name evidence="4" type="ORF">F5Z01DRAFT_633151</name>
</gene>
<reference evidence="4" key="1">
    <citation type="journal article" date="2021" name="IMA Fungus">
        <title>Genomic characterization of three marine fungi, including Emericellopsis atlantica sp. nov. with signatures of a generalist lifestyle and marine biomass degradation.</title>
        <authorList>
            <person name="Hagestad O.C."/>
            <person name="Hou L."/>
            <person name="Andersen J.H."/>
            <person name="Hansen E.H."/>
            <person name="Altermark B."/>
            <person name="Li C."/>
            <person name="Kuhnert E."/>
            <person name="Cox R.J."/>
            <person name="Crous P.W."/>
            <person name="Spatafora J.W."/>
            <person name="Lail K."/>
            <person name="Amirebrahimi M."/>
            <person name="Lipzen A."/>
            <person name="Pangilinan J."/>
            <person name="Andreopoulos W."/>
            <person name="Hayes R.D."/>
            <person name="Ng V."/>
            <person name="Grigoriev I.V."/>
            <person name="Jackson S.A."/>
            <person name="Sutton T.D.S."/>
            <person name="Dobson A.D.W."/>
            <person name="Rama T."/>
        </authorList>
    </citation>
    <scope>NUCLEOTIDE SEQUENCE</scope>
    <source>
        <strain evidence="4">TS7</strain>
    </source>
</reference>
<comment type="caution">
    <text evidence="4">The sequence shown here is derived from an EMBL/GenBank/DDBJ whole genome shotgun (WGS) entry which is preliminary data.</text>
</comment>